<accession>A0A2T0JX15</accession>
<dbReference type="Proteomes" id="UP000239415">
    <property type="component" value="Unassembled WGS sequence"/>
</dbReference>
<protein>
    <recommendedName>
        <fullName evidence="2">DUF1648 domain-containing protein</fullName>
    </recommendedName>
</protein>
<dbReference type="EMBL" id="PVMZ01000030">
    <property type="protein sequence ID" value="PRX12020.1"/>
    <property type="molecule type" value="Genomic_DNA"/>
</dbReference>
<dbReference type="OrthoDB" id="4303577at2"/>
<dbReference type="RefSeq" id="WP_106330011.1">
    <property type="nucleotide sequence ID" value="NZ_BOMO01000060.1"/>
</dbReference>
<feature type="transmembrane region" description="Helical" evidence="1">
    <location>
        <begin position="54"/>
        <end position="83"/>
    </location>
</feature>
<feature type="domain" description="DUF1648" evidence="2">
    <location>
        <begin position="33"/>
        <end position="56"/>
    </location>
</feature>
<proteinExistence type="predicted"/>
<organism evidence="3 4">
    <name type="scientific">Actinoplanes italicus</name>
    <dbReference type="NCBI Taxonomy" id="113567"/>
    <lineage>
        <taxon>Bacteria</taxon>
        <taxon>Bacillati</taxon>
        <taxon>Actinomycetota</taxon>
        <taxon>Actinomycetes</taxon>
        <taxon>Micromonosporales</taxon>
        <taxon>Micromonosporaceae</taxon>
        <taxon>Actinoplanes</taxon>
    </lineage>
</organism>
<keyword evidence="1" id="KW-0472">Membrane</keyword>
<feature type="transmembrane region" description="Helical" evidence="1">
    <location>
        <begin position="186"/>
        <end position="205"/>
    </location>
</feature>
<dbReference type="InterPro" id="IPR012867">
    <property type="entry name" value="DUF1648"/>
</dbReference>
<evidence type="ECO:0000313" key="3">
    <source>
        <dbReference type="EMBL" id="PRX12020.1"/>
    </source>
</evidence>
<dbReference type="AlphaFoldDB" id="A0A2T0JX15"/>
<reference evidence="3 4" key="1">
    <citation type="submission" date="2018-03" db="EMBL/GenBank/DDBJ databases">
        <title>Genomic Encyclopedia of Archaeal and Bacterial Type Strains, Phase II (KMG-II): from individual species to whole genera.</title>
        <authorList>
            <person name="Goeker M."/>
        </authorList>
    </citation>
    <scope>NUCLEOTIDE SEQUENCE [LARGE SCALE GENOMIC DNA]</scope>
    <source>
        <strain evidence="3 4">DSM 43146</strain>
    </source>
</reference>
<comment type="caution">
    <text evidence="3">The sequence shown here is derived from an EMBL/GenBank/DDBJ whole genome shotgun (WGS) entry which is preliminary data.</text>
</comment>
<feature type="transmembrane region" description="Helical" evidence="1">
    <location>
        <begin position="90"/>
        <end position="114"/>
    </location>
</feature>
<gene>
    <name evidence="3" type="ORF">CLV67_13045</name>
</gene>
<feature type="transmembrane region" description="Helical" evidence="1">
    <location>
        <begin position="126"/>
        <end position="145"/>
    </location>
</feature>
<evidence type="ECO:0000313" key="4">
    <source>
        <dbReference type="Proteomes" id="UP000239415"/>
    </source>
</evidence>
<sequence>MTIDNGGRARWLPGVALTALPALLVPLIERAWVDRLPDPLPIHWNIAGHVDRTASVAGMTTTTLVIAGLAVLVALVVALVPALSWRVRRVVITVAAVHSAGAAGIWMMTAGMSLDAATAEDVTNPGWQVTALLLGAAAWGVVVALSCGRAPARSGVTDPPPAGLARLDLAPGQRAAWTEIAPIPRIAFWVLAALLGIAAVLAVAVNAWVAVPLVLVAGIVMVALQARFTVDGRGVTIGFGPWGWPRVRVPLREIVSAAPGSVQIAQWGGWGYRVSLDGHGRGLILRSSGPAVRLELSDDRYLLATVRDPETVAALVNSLLDTARTS</sequence>
<keyword evidence="4" id="KW-1185">Reference proteome</keyword>
<evidence type="ECO:0000256" key="1">
    <source>
        <dbReference type="SAM" id="Phobius"/>
    </source>
</evidence>
<keyword evidence="1" id="KW-0812">Transmembrane</keyword>
<dbReference type="Pfam" id="PF07853">
    <property type="entry name" value="DUF1648"/>
    <property type="match status" value="1"/>
</dbReference>
<keyword evidence="1" id="KW-1133">Transmembrane helix</keyword>
<feature type="transmembrane region" description="Helical" evidence="1">
    <location>
        <begin position="211"/>
        <end position="230"/>
    </location>
</feature>
<evidence type="ECO:0000259" key="2">
    <source>
        <dbReference type="Pfam" id="PF07853"/>
    </source>
</evidence>
<name>A0A2T0JX15_9ACTN</name>